<keyword evidence="3" id="KW-1185">Reference proteome</keyword>
<dbReference type="EMBL" id="JAPFFF010000014">
    <property type="protein sequence ID" value="KAK8870933.1"/>
    <property type="molecule type" value="Genomic_DNA"/>
</dbReference>
<organism evidence="2 3">
    <name type="scientific">Tritrichomonas musculus</name>
    <dbReference type="NCBI Taxonomy" id="1915356"/>
    <lineage>
        <taxon>Eukaryota</taxon>
        <taxon>Metamonada</taxon>
        <taxon>Parabasalia</taxon>
        <taxon>Tritrichomonadida</taxon>
        <taxon>Tritrichomonadidae</taxon>
        <taxon>Tritrichomonas</taxon>
    </lineage>
</organism>
<feature type="region of interest" description="Disordered" evidence="1">
    <location>
        <begin position="632"/>
        <end position="652"/>
    </location>
</feature>
<proteinExistence type="predicted"/>
<dbReference type="Proteomes" id="UP001470230">
    <property type="component" value="Unassembled WGS sequence"/>
</dbReference>
<accession>A0ABR2IZ66</accession>
<comment type="caution">
    <text evidence="2">The sequence shown here is derived from an EMBL/GenBank/DDBJ whole genome shotgun (WGS) entry which is preliminary data.</text>
</comment>
<evidence type="ECO:0000313" key="2">
    <source>
        <dbReference type="EMBL" id="KAK8870933.1"/>
    </source>
</evidence>
<protein>
    <submittedName>
        <fullName evidence="2">Uncharacterized protein</fullName>
    </submittedName>
</protein>
<evidence type="ECO:0000313" key="3">
    <source>
        <dbReference type="Proteomes" id="UP001470230"/>
    </source>
</evidence>
<sequence>MFSLTISTPESIYLPLRTIEHATIHSEGKIDLEEEFLVHVSELVDLSIFSGKGKDGQNLKIIYQIVKQKIAYACLFTNDVEFKAPFLEYPEKGFITNNFDQVTIHNAHLKGLTYLGNTNLLYADSNCQVDAIVYQGTGKLFDINNVEQNPVYFNVTKQDSMYDFQPMKANVTDFNDFSFLSLDDKLSLKNFDSDEGSSYKSLYDIYADSIIIDEKVNVQFNCNLLLKNSFTVPESSSIVDSTESGVIVLISQNSVILNRLASEYSIKYNMIQLSTHYDLINNSKIIIDDHLCSQNDELNTFRFDFGINDRTNLNLNIVSISASRGVNIQFEAKTILISENTINIDKKTLIPNPQFSAVLELQMGELVENGDVYIKKSVINLITVPAGKYSKLYLDGNIKFTTSNNKNDFIISDLLFLKGTFLKSDDVNFDTYNLILNLNEKHESFPKFTVHNTIYTNMISTFSLIEKIESSKIVFTGLNANQEIAIKGKSIVIRKDDNNYELNTMQFSKIILYIPHSQSMTLSDENSNVVNLKVETSNEKPRVLDFNVITDNDYSQEKSIQSLLKFVIDSSISSKKPEFDGQFGYAFDNGLVGKVIYKEGSDGNEVEQSPEYFPIKMVEVEPFAVKDEIKDETEMESLSSSANIDESDSSDSSVNYIETDVFVSSENDDNNENDNNKKGGLSLGAKIGIGLGAAAAVVGLGTGIGIPVKRHLEGKSDSSSEDSI</sequence>
<name>A0ABR2IZ66_9EUKA</name>
<evidence type="ECO:0000256" key="1">
    <source>
        <dbReference type="SAM" id="MobiDB-lite"/>
    </source>
</evidence>
<gene>
    <name evidence="2" type="ORF">M9Y10_008846</name>
</gene>
<reference evidence="2 3" key="1">
    <citation type="submission" date="2024-04" db="EMBL/GenBank/DDBJ databases">
        <title>Tritrichomonas musculus Genome.</title>
        <authorList>
            <person name="Alves-Ferreira E."/>
            <person name="Grigg M."/>
            <person name="Lorenzi H."/>
            <person name="Galac M."/>
        </authorList>
    </citation>
    <scope>NUCLEOTIDE SEQUENCE [LARGE SCALE GENOMIC DNA]</scope>
    <source>
        <strain evidence="2 3">EAF2021</strain>
    </source>
</reference>